<feature type="compositionally biased region" description="Acidic residues" evidence="1">
    <location>
        <begin position="80"/>
        <end position="89"/>
    </location>
</feature>
<dbReference type="PANTHER" id="PTHR16291:SF0">
    <property type="entry name" value="NUCLEAR CAP-BINDING PROTEIN SUBUNIT 3"/>
    <property type="match status" value="1"/>
</dbReference>
<name>A0A9P6ED35_9AGAR</name>
<organism evidence="2 3">
    <name type="scientific">Crepidotus variabilis</name>
    <dbReference type="NCBI Taxonomy" id="179855"/>
    <lineage>
        <taxon>Eukaryota</taxon>
        <taxon>Fungi</taxon>
        <taxon>Dikarya</taxon>
        <taxon>Basidiomycota</taxon>
        <taxon>Agaricomycotina</taxon>
        <taxon>Agaricomycetes</taxon>
        <taxon>Agaricomycetidae</taxon>
        <taxon>Agaricales</taxon>
        <taxon>Agaricineae</taxon>
        <taxon>Crepidotaceae</taxon>
        <taxon>Crepidotus</taxon>
    </lineage>
</organism>
<keyword evidence="3" id="KW-1185">Reference proteome</keyword>
<feature type="compositionally biased region" description="Basic and acidic residues" evidence="1">
    <location>
        <begin position="273"/>
        <end position="287"/>
    </location>
</feature>
<dbReference type="AlphaFoldDB" id="A0A9P6ED35"/>
<feature type="compositionally biased region" description="Acidic residues" evidence="1">
    <location>
        <begin position="288"/>
        <end position="298"/>
    </location>
</feature>
<comment type="caution">
    <text evidence="2">The sequence shown here is derived from an EMBL/GenBank/DDBJ whole genome shotgun (WGS) entry which is preliminary data.</text>
</comment>
<dbReference type="EMBL" id="MU157868">
    <property type="protein sequence ID" value="KAF9526693.1"/>
    <property type="molecule type" value="Genomic_DNA"/>
</dbReference>
<dbReference type="PANTHER" id="PTHR16291">
    <property type="entry name" value="NUCLEAR CAP-BINDING PROTEIN SUBUNIT 3"/>
    <property type="match status" value="1"/>
</dbReference>
<dbReference type="Pfam" id="PF10309">
    <property type="entry name" value="NCBP3"/>
    <property type="match status" value="1"/>
</dbReference>
<evidence type="ECO:0008006" key="4">
    <source>
        <dbReference type="Google" id="ProtNLM"/>
    </source>
</evidence>
<reference evidence="2" key="1">
    <citation type="submission" date="2020-11" db="EMBL/GenBank/DDBJ databases">
        <authorList>
            <consortium name="DOE Joint Genome Institute"/>
            <person name="Ahrendt S."/>
            <person name="Riley R."/>
            <person name="Andreopoulos W."/>
            <person name="Labutti K."/>
            <person name="Pangilinan J."/>
            <person name="Ruiz-Duenas F.J."/>
            <person name="Barrasa J.M."/>
            <person name="Sanchez-Garcia M."/>
            <person name="Camarero S."/>
            <person name="Miyauchi S."/>
            <person name="Serrano A."/>
            <person name="Linde D."/>
            <person name="Babiker R."/>
            <person name="Drula E."/>
            <person name="Ayuso-Fernandez I."/>
            <person name="Pacheco R."/>
            <person name="Padilla G."/>
            <person name="Ferreira P."/>
            <person name="Barriuso J."/>
            <person name="Kellner H."/>
            <person name="Castanera R."/>
            <person name="Alfaro M."/>
            <person name="Ramirez L."/>
            <person name="Pisabarro A.G."/>
            <person name="Kuo A."/>
            <person name="Tritt A."/>
            <person name="Lipzen A."/>
            <person name="He G."/>
            <person name="Yan M."/>
            <person name="Ng V."/>
            <person name="Cullen D."/>
            <person name="Martin F."/>
            <person name="Rosso M.-N."/>
            <person name="Henrissat B."/>
            <person name="Hibbett D."/>
            <person name="Martinez A.T."/>
            <person name="Grigoriev I.V."/>
        </authorList>
    </citation>
    <scope>NUCLEOTIDE SEQUENCE</scope>
    <source>
        <strain evidence="2">CBS 506.95</strain>
    </source>
</reference>
<feature type="region of interest" description="Disordered" evidence="1">
    <location>
        <begin position="228"/>
        <end position="459"/>
    </location>
</feature>
<feature type="region of interest" description="Disordered" evidence="1">
    <location>
        <begin position="63"/>
        <end position="91"/>
    </location>
</feature>
<dbReference type="GO" id="GO:0005634">
    <property type="term" value="C:nucleus"/>
    <property type="evidence" value="ECO:0007669"/>
    <property type="project" value="TreeGrafter"/>
</dbReference>
<gene>
    <name evidence="2" type="ORF">CPB83DRAFT_857304</name>
</gene>
<feature type="compositionally biased region" description="Basic and acidic residues" evidence="1">
    <location>
        <begin position="387"/>
        <end position="428"/>
    </location>
</feature>
<evidence type="ECO:0000313" key="3">
    <source>
        <dbReference type="Proteomes" id="UP000807306"/>
    </source>
</evidence>
<dbReference type="OrthoDB" id="422106at2759"/>
<dbReference type="GO" id="GO:0000340">
    <property type="term" value="F:RNA 7-methylguanosine cap binding"/>
    <property type="evidence" value="ECO:0007669"/>
    <property type="project" value="InterPro"/>
</dbReference>
<evidence type="ECO:0000256" key="1">
    <source>
        <dbReference type="SAM" id="MobiDB-lite"/>
    </source>
</evidence>
<feature type="compositionally biased region" description="Basic and acidic residues" evidence="1">
    <location>
        <begin position="68"/>
        <end position="79"/>
    </location>
</feature>
<sequence>MDIVEIAPSAELGTLSYDEEAPYEAQLPTEAELAAEQARSTSLANRIGASKVYLLEDSSAAPNRLTKRRQENGEDVVKMEEDDDTEDSDPNYRSNAILFSGEPISNLRTARLFAYATHFDAHPMGLEWVDDKTCVFVFSSKKDAKEAFSKLTKPTPASTSNALTSTEDVAPMALDDPVDVDFISAKPFPVALWPPEERINSTLGKGQGLKGPIRMRWAKVDDIKQKGARDASQFYKKHGKSAGKELFNGRELPPASEPIPGKRKREFDEEEENERRRQELDRELDDFLREDDDEESEEGERNRKRTRRLQKSASPLYEADARPTRPASPPSKMRSDYISRDGRTLLERTSVLRRHAAASDPLDEAPGLASRLTAPLPRRAVGRRRGGRDDDGRNRVGDHIRSSDYEGSGSDREMTRRRGGRKEDDRRSRGGGGGRPVERPKKTQQELDDELDAFLNAKD</sequence>
<protein>
    <recommendedName>
        <fullName evidence="4">Chromatin target of PRMT1 protein C-terminal domain-containing protein</fullName>
    </recommendedName>
</protein>
<feature type="compositionally biased region" description="Basic and acidic residues" evidence="1">
    <location>
        <begin position="333"/>
        <end position="346"/>
    </location>
</feature>
<evidence type="ECO:0000313" key="2">
    <source>
        <dbReference type="EMBL" id="KAF9526693.1"/>
    </source>
</evidence>
<dbReference type="Proteomes" id="UP000807306">
    <property type="component" value="Unassembled WGS sequence"/>
</dbReference>
<accession>A0A9P6ED35</accession>
<feature type="compositionally biased region" description="Basic and acidic residues" evidence="1">
    <location>
        <begin position="436"/>
        <end position="445"/>
    </location>
</feature>
<proteinExistence type="predicted"/>
<dbReference type="GO" id="GO:0003729">
    <property type="term" value="F:mRNA binding"/>
    <property type="evidence" value="ECO:0007669"/>
    <property type="project" value="InterPro"/>
</dbReference>
<dbReference type="InterPro" id="IPR019416">
    <property type="entry name" value="NCBP3"/>
</dbReference>